<feature type="transmembrane region" description="Helical" evidence="1">
    <location>
        <begin position="90"/>
        <end position="112"/>
    </location>
</feature>
<protein>
    <submittedName>
        <fullName evidence="2">ABC-2 family transporter protein</fullName>
    </submittedName>
</protein>
<keyword evidence="1" id="KW-0812">Transmembrane</keyword>
<dbReference type="Proteomes" id="UP000184032">
    <property type="component" value="Unassembled WGS sequence"/>
</dbReference>
<dbReference type="EMBL" id="FQXI01000019">
    <property type="protein sequence ID" value="SHH65351.1"/>
    <property type="molecule type" value="Genomic_DNA"/>
</dbReference>
<dbReference type="STRING" id="1120995.SAMN02745245_01850"/>
<feature type="transmembrane region" description="Helical" evidence="1">
    <location>
        <begin position="45"/>
        <end position="63"/>
    </location>
</feature>
<feature type="transmembrane region" description="Helical" evidence="1">
    <location>
        <begin position="118"/>
        <end position="140"/>
    </location>
</feature>
<dbReference type="InterPro" id="IPR025699">
    <property type="entry name" value="ABC2_memb-like"/>
</dbReference>
<keyword evidence="1" id="KW-1133">Transmembrane helix</keyword>
<sequence length="214" mass="24292">MKSLVLKDIYLLKSNKKILLMPIVFALIPIILNILNIEISLFSKNIFSSVAIMMIFMTVYNSLSFDDESKFLDYVRAMPLKLDDYVRGKYIFSLIVYVFMFLILMLINLGNMNLTSNIYASLIQCGIMSILGSTILMLIFKFGIKNISQIVFILYFGLILLYTFGDMTGIVNINIGAMFQSFNTLILVGVLILSVVAYFLMQKMSVKILKANEG</sequence>
<reference evidence="2 3" key="1">
    <citation type="submission" date="2016-11" db="EMBL/GenBank/DDBJ databases">
        <authorList>
            <person name="Jaros S."/>
            <person name="Januszkiewicz K."/>
            <person name="Wedrychowicz H."/>
        </authorList>
    </citation>
    <scope>NUCLEOTIDE SEQUENCE [LARGE SCALE GENOMIC DNA]</scope>
    <source>
        <strain evidence="2 3">DSM 21120</strain>
    </source>
</reference>
<evidence type="ECO:0000313" key="3">
    <source>
        <dbReference type="Proteomes" id="UP000184032"/>
    </source>
</evidence>
<organism evidence="2 3">
    <name type="scientific">Anaerosphaera aminiphila DSM 21120</name>
    <dbReference type="NCBI Taxonomy" id="1120995"/>
    <lineage>
        <taxon>Bacteria</taxon>
        <taxon>Bacillati</taxon>
        <taxon>Bacillota</taxon>
        <taxon>Tissierellia</taxon>
        <taxon>Tissierellales</taxon>
        <taxon>Peptoniphilaceae</taxon>
        <taxon>Anaerosphaera</taxon>
    </lineage>
</organism>
<accession>A0A1M5UQT9</accession>
<feature type="transmembrane region" description="Helical" evidence="1">
    <location>
        <begin position="20"/>
        <end position="39"/>
    </location>
</feature>
<evidence type="ECO:0000313" key="2">
    <source>
        <dbReference type="EMBL" id="SHH65351.1"/>
    </source>
</evidence>
<evidence type="ECO:0000256" key="1">
    <source>
        <dbReference type="SAM" id="Phobius"/>
    </source>
</evidence>
<keyword evidence="1" id="KW-0472">Membrane</keyword>
<name>A0A1M5UQT9_9FIRM</name>
<keyword evidence="3" id="KW-1185">Reference proteome</keyword>
<dbReference type="Pfam" id="PF13346">
    <property type="entry name" value="ABC2_membrane_5"/>
    <property type="match status" value="1"/>
</dbReference>
<gene>
    <name evidence="2" type="ORF">SAMN02745245_01850</name>
</gene>
<dbReference type="OrthoDB" id="1655186at2"/>
<dbReference type="RefSeq" id="WP_073185608.1">
    <property type="nucleotide sequence ID" value="NZ_FQXI01000019.1"/>
</dbReference>
<feature type="transmembrane region" description="Helical" evidence="1">
    <location>
        <begin position="147"/>
        <end position="165"/>
    </location>
</feature>
<feature type="transmembrane region" description="Helical" evidence="1">
    <location>
        <begin position="177"/>
        <end position="200"/>
    </location>
</feature>
<proteinExistence type="predicted"/>
<dbReference type="AlphaFoldDB" id="A0A1M5UQT9"/>